<keyword evidence="3" id="KW-1185">Reference proteome</keyword>
<dbReference type="AlphaFoldDB" id="A0AA39PXL0"/>
<gene>
    <name evidence="2" type="ORF">EDD18DRAFT_1334331</name>
</gene>
<reference evidence="2" key="1">
    <citation type="submission" date="2023-06" db="EMBL/GenBank/DDBJ databases">
        <authorList>
            <consortium name="Lawrence Berkeley National Laboratory"/>
            <person name="Ahrendt S."/>
            <person name="Sahu N."/>
            <person name="Indic B."/>
            <person name="Wong-Bajracharya J."/>
            <person name="Merenyi Z."/>
            <person name="Ke H.-M."/>
            <person name="Monk M."/>
            <person name="Kocsube S."/>
            <person name="Drula E."/>
            <person name="Lipzen A."/>
            <person name="Balint B."/>
            <person name="Henrissat B."/>
            <person name="Andreopoulos B."/>
            <person name="Martin F.M."/>
            <person name="Harder C.B."/>
            <person name="Rigling D."/>
            <person name="Ford K.L."/>
            <person name="Foster G.D."/>
            <person name="Pangilinan J."/>
            <person name="Papanicolaou A."/>
            <person name="Barry K."/>
            <person name="LaButti K."/>
            <person name="Viragh M."/>
            <person name="Koriabine M."/>
            <person name="Yan M."/>
            <person name="Riley R."/>
            <person name="Champramary S."/>
            <person name="Plett K.L."/>
            <person name="Tsai I.J."/>
            <person name="Slot J."/>
            <person name="Sipos G."/>
            <person name="Plett J."/>
            <person name="Nagy L.G."/>
            <person name="Grigoriev I.V."/>
        </authorList>
    </citation>
    <scope>NUCLEOTIDE SEQUENCE</scope>
    <source>
        <strain evidence="2">HWK02</strain>
    </source>
</reference>
<dbReference type="Proteomes" id="UP001175228">
    <property type="component" value="Unassembled WGS sequence"/>
</dbReference>
<evidence type="ECO:0000313" key="2">
    <source>
        <dbReference type="EMBL" id="KAK0492286.1"/>
    </source>
</evidence>
<comment type="caution">
    <text evidence="2">The sequence shown here is derived from an EMBL/GenBank/DDBJ whole genome shotgun (WGS) entry which is preliminary data.</text>
</comment>
<protein>
    <submittedName>
        <fullName evidence="2">Uncharacterized protein</fullName>
    </submittedName>
</protein>
<feature type="compositionally biased region" description="Acidic residues" evidence="1">
    <location>
        <begin position="355"/>
        <end position="374"/>
    </location>
</feature>
<feature type="compositionally biased region" description="Polar residues" evidence="1">
    <location>
        <begin position="376"/>
        <end position="387"/>
    </location>
</feature>
<proteinExistence type="predicted"/>
<sequence length="387" mass="42824">MVELYDSTTSLFKVFGSGTLTIGNGQEHYFFDLYNFAITHPNELSDNPSPRTFSDLYFEDFLSLFTAATPMSHAGRIWRAELRFNNVTFLGLFRVECTESQLRGIILSLPYLKGITASEISIPNYLERAGAIANLSNQHTPEEIRKGQTGAALQSLAVDFKNCCDGLLLCLFASRDSLVRTTALETIFAWASADEPFFCVMDIPLPPLRIPVDMPLLSIVCAIVLTEKYQTANSLEWFTATFNNVSHPTEIQSVQIGASVSIGATVSPSHELPQDDDIAIAKWSALDDALCRAEVCLGGLLIDVEQPADPLWTTHTNAVLQWLQERCLPKARKKYPSTGLYFPMPPKDAVITQDSAEEPQDADSDTDEKIEESDNGYFQGSSNQDLV</sequence>
<organism evidence="2 3">
    <name type="scientific">Armillaria luteobubalina</name>
    <dbReference type="NCBI Taxonomy" id="153913"/>
    <lineage>
        <taxon>Eukaryota</taxon>
        <taxon>Fungi</taxon>
        <taxon>Dikarya</taxon>
        <taxon>Basidiomycota</taxon>
        <taxon>Agaricomycotina</taxon>
        <taxon>Agaricomycetes</taxon>
        <taxon>Agaricomycetidae</taxon>
        <taxon>Agaricales</taxon>
        <taxon>Marasmiineae</taxon>
        <taxon>Physalacriaceae</taxon>
        <taxon>Armillaria</taxon>
    </lineage>
</organism>
<feature type="region of interest" description="Disordered" evidence="1">
    <location>
        <begin position="339"/>
        <end position="387"/>
    </location>
</feature>
<name>A0AA39PXL0_9AGAR</name>
<evidence type="ECO:0000256" key="1">
    <source>
        <dbReference type="SAM" id="MobiDB-lite"/>
    </source>
</evidence>
<accession>A0AA39PXL0</accession>
<dbReference type="EMBL" id="JAUEPU010000030">
    <property type="protein sequence ID" value="KAK0492286.1"/>
    <property type="molecule type" value="Genomic_DNA"/>
</dbReference>
<evidence type="ECO:0000313" key="3">
    <source>
        <dbReference type="Proteomes" id="UP001175228"/>
    </source>
</evidence>